<comment type="subcellular location">
    <subcellularLocation>
        <location evidence="1">Cell membrane</location>
        <topology evidence="1">Multi-pass membrane protein</topology>
    </subcellularLocation>
</comment>
<evidence type="ECO:0000256" key="1">
    <source>
        <dbReference type="ARBA" id="ARBA00004651"/>
    </source>
</evidence>
<evidence type="ECO:0000256" key="6">
    <source>
        <dbReference type="SAM" id="Phobius"/>
    </source>
</evidence>
<comment type="caution">
    <text evidence="8">The sequence shown here is derived from an EMBL/GenBank/DDBJ whole genome shotgun (WGS) entry which is preliminary data.</text>
</comment>
<keyword evidence="5 6" id="KW-0472">Membrane</keyword>
<evidence type="ECO:0000259" key="7">
    <source>
        <dbReference type="Pfam" id="PF10035"/>
    </source>
</evidence>
<dbReference type="Proteomes" id="UP001597510">
    <property type="component" value="Unassembled WGS sequence"/>
</dbReference>
<feature type="transmembrane region" description="Helical" evidence="6">
    <location>
        <begin position="96"/>
        <end position="116"/>
    </location>
</feature>
<dbReference type="CDD" id="cd16380">
    <property type="entry name" value="YitT_C"/>
    <property type="match status" value="1"/>
</dbReference>
<dbReference type="Pfam" id="PF02588">
    <property type="entry name" value="YitT_membrane"/>
    <property type="match status" value="1"/>
</dbReference>
<feature type="transmembrane region" description="Helical" evidence="6">
    <location>
        <begin position="57"/>
        <end position="76"/>
    </location>
</feature>
<protein>
    <submittedName>
        <fullName evidence="8">YitT family protein</fullName>
    </submittedName>
</protein>
<evidence type="ECO:0000313" key="8">
    <source>
        <dbReference type="EMBL" id="MFD2522609.1"/>
    </source>
</evidence>
<feature type="domain" description="DUF2179" evidence="7">
    <location>
        <begin position="264"/>
        <end position="323"/>
    </location>
</feature>
<feature type="transmembrane region" description="Helical" evidence="6">
    <location>
        <begin position="123"/>
        <end position="143"/>
    </location>
</feature>
<evidence type="ECO:0000256" key="3">
    <source>
        <dbReference type="ARBA" id="ARBA00022692"/>
    </source>
</evidence>
<dbReference type="InterPro" id="IPR003740">
    <property type="entry name" value="YitT"/>
</dbReference>
<dbReference type="InterPro" id="IPR015867">
    <property type="entry name" value="N-reg_PII/ATP_PRibTrfase_C"/>
</dbReference>
<dbReference type="EMBL" id="JBHULC010000021">
    <property type="protein sequence ID" value="MFD2522609.1"/>
    <property type="molecule type" value="Genomic_DNA"/>
</dbReference>
<name>A0ABW5JAN4_9BACT</name>
<gene>
    <name evidence="8" type="ORF">ACFSR2_17055</name>
</gene>
<dbReference type="PANTHER" id="PTHR33545:SF3">
    <property type="entry name" value="UPF0750 MEMBRANE PROTEIN YQFU"/>
    <property type="match status" value="1"/>
</dbReference>
<feature type="transmembrane region" description="Helical" evidence="6">
    <location>
        <begin position="196"/>
        <end position="222"/>
    </location>
</feature>
<accession>A0ABW5JAN4</accession>
<keyword evidence="9" id="KW-1185">Reference proteome</keyword>
<dbReference type="RefSeq" id="WP_340237607.1">
    <property type="nucleotide sequence ID" value="NZ_JBBEWC010000008.1"/>
</dbReference>
<evidence type="ECO:0000256" key="4">
    <source>
        <dbReference type="ARBA" id="ARBA00022989"/>
    </source>
</evidence>
<reference evidence="9" key="1">
    <citation type="journal article" date="2019" name="Int. J. Syst. Evol. Microbiol.">
        <title>The Global Catalogue of Microorganisms (GCM) 10K type strain sequencing project: providing services to taxonomists for standard genome sequencing and annotation.</title>
        <authorList>
            <consortium name="The Broad Institute Genomics Platform"/>
            <consortium name="The Broad Institute Genome Sequencing Center for Infectious Disease"/>
            <person name="Wu L."/>
            <person name="Ma J."/>
        </authorList>
    </citation>
    <scope>NUCLEOTIDE SEQUENCE [LARGE SCALE GENOMIC DNA]</scope>
    <source>
        <strain evidence="9">KCTC 52344</strain>
    </source>
</reference>
<keyword evidence="3 6" id="KW-0812">Transmembrane</keyword>
<evidence type="ECO:0000256" key="5">
    <source>
        <dbReference type="ARBA" id="ARBA00023136"/>
    </source>
</evidence>
<dbReference type="Gene3D" id="3.30.70.120">
    <property type="match status" value="1"/>
</dbReference>
<organism evidence="8 9">
    <name type="scientific">Emticicia soli</name>
    <dbReference type="NCBI Taxonomy" id="2027878"/>
    <lineage>
        <taxon>Bacteria</taxon>
        <taxon>Pseudomonadati</taxon>
        <taxon>Bacteroidota</taxon>
        <taxon>Cytophagia</taxon>
        <taxon>Cytophagales</taxon>
        <taxon>Leadbetterellaceae</taxon>
        <taxon>Emticicia</taxon>
    </lineage>
</organism>
<dbReference type="InterPro" id="IPR051461">
    <property type="entry name" value="UPF0750_membrane"/>
</dbReference>
<keyword evidence="2" id="KW-1003">Cell membrane</keyword>
<evidence type="ECO:0000256" key="2">
    <source>
        <dbReference type="ARBA" id="ARBA00022475"/>
    </source>
</evidence>
<proteinExistence type="predicted"/>
<keyword evidence="4 6" id="KW-1133">Transmembrane helix</keyword>
<sequence>MRKEKENIFLRLPKIVLNLLLSLFVEVDDKNSDRSKYQHAKEIREAKVTIKRLFKDFFLISFGVLSAGFGLDGFLLPNDFIDGGAVGISLLIRAVTGFPLSVILIIVNIPFILLGFRIVSKEFAIKTAIGIVALSLAVAIVPYPEITHDKLLTSVFGGFFLGLGIGMAMRGGGVIDGTEVLAITLSRRTSLTIGDVILLINVIIFSVAAYVLSIETALYSMLTYLAASKTVDFVIEGIEEYTGVTIVSLKPMEIKKMIIEEMGRGVTVYKGERGFGKTGYTEGEVKIVYTVITRLEVSKLNLEIEKIDPNAFVIMTSIKDTKGGMIKKRSVPH</sequence>
<dbReference type="PANTHER" id="PTHR33545">
    <property type="entry name" value="UPF0750 MEMBRANE PROTEIN YITT-RELATED"/>
    <property type="match status" value="1"/>
</dbReference>
<dbReference type="Pfam" id="PF10035">
    <property type="entry name" value="DUF2179"/>
    <property type="match status" value="1"/>
</dbReference>
<dbReference type="PIRSF" id="PIRSF006483">
    <property type="entry name" value="Membrane_protein_YitT"/>
    <property type="match status" value="1"/>
</dbReference>
<dbReference type="InterPro" id="IPR019264">
    <property type="entry name" value="DUF2179"/>
</dbReference>
<feature type="transmembrane region" description="Helical" evidence="6">
    <location>
        <begin position="155"/>
        <end position="175"/>
    </location>
</feature>
<evidence type="ECO:0000313" key="9">
    <source>
        <dbReference type="Proteomes" id="UP001597510"/>
    </source>
</evidence>